<dbReference type="InterPro" id="IPR003961">
    <property type="entry name" value="FN3_dom"/>
</dbReference>
<dbReference type="InterPro" id="IPR036116">
    <property type="entry name" value="FN3_sf"/>
</dbReference>
<feature type="domain" description="Fibronectin type-III" evidence="1">
    <location>
        <begin position="118"/>
        <end position="216"/>
    </location>
</feature>
<dbReference type="InterPro" id="IPR036179">
    <property type="entry name" value="Ig-like_dom_sf"/>
</dbReference>
<dbReference type="Proteomes" id="UP001162164">
    <property type="component" value="Unassembled WGS sequence"/>
</dbReference>
<dbReference type="InterPro" id="IPR013783">
    <property type="entry name" value="Ig-like_fold"/>
</dbReference>
<dbReference type="EMBL" id="JAPWTJ010000599">
    <property type="protein sequence ID" value="KAJ8977001.1"/>
    <property type="molecule type" value="Genomic_DNA"/>
</dbReference>
<evidence type="ECO:0000313" key="3">
    <source>
        <dbReference type="Proteomes" id="UP001162164"/>
    </source>
</evidence>
<dbReference type="SUPFAM" id="SSF49265">
    <property type="entry name" value="Fibronectin type III"/>
    <property type="match status" value="1"/>
</dbReference>
<organism evidence="2 3">
    <name type="scientific">Molorchus minor</name>
    <dbReference type="NCBI Taxonomy" id="1323400"/>
    <lineage>
        <taxon>Eukaryota</taxon>
        <taxon>Metazoa</taxon>
        <taxon>Ecdysozoa</taxon>
        <taxon>Arthropoda</taxon>
        <taxon>Hexapoda</taxon>
        <taxon>Insecta</taxon>
        <taxon>Pterygota</taxon>
        <taxon>Neoptera</taxon>
        <taxon>Endopterygota</taxon>
        <taxon>Coleoptera</taxon>
        <taxon>Polyphaga</taxon>
        <taxon>Cucujiformia</taxon>
        <taxon>Chrysomeloidea</taxon>
        <taxon>Cerambycidae</taxon>
        <taxon>Lamiinae</taxon>
        <taxon>Monochamini</taxon>
        <taxon>Molorchus</taxon>
    </lineage>
</organism>
<sequence length="240" mass="26648">MRVGALPYETIVVQCHVDSVPDVTRFSWTYNTSKGVLPIQGAKVQNKGNVSLLHFTPGTDDVESVSCWAENMVGRQLIPCVFHVVPAERTNPYYQIRHKDVQLKAQRSDDNFKSFFLPEAPESPRSCVLRNASHGGMEVSCIAGEDGGLHQSFVLEVSDITPPSQMAGVTTLSDQGEHSPPAYRVLGERPVFRLHNLETGREYQVVVYAENAKGKSYPPVMLPVIRVETENSLGTRHGEW</sequence>
<keyword evidence="3" id="KW-1185">Reference proteome</keyword>
<evidence type="ECO:0000313" key="2">
    <source>
        <dbReference type="EMBL" id="KAJ8977001.1"/>
    </source>
</evidence>
<gene>
    <name evidence="2" type="ORF">NQ317_003427</name>
</gene>
<dbReference type="CDD" id="cd00063">
    <property type="entry name" value="FN3"/>
    <property type="match status" value="1"/>
</dbReference>
<dbReference type="PANTHER" id="PTHR23278">
    <property type="entry name" value="SIDESTEP PROTEIN"/>
    <property type="match status" value="1"/>
</dbReference>
<proteinExistence type="predicted"/>
<reference evidence="2" key="1">
    <citation type="journal article" date="2023" name="Insect Mol. Biol.">
        <title>Genome sequencing provides insights into the evolution of gene families encoding plant cell wall-degrading enzymes in longhorned beetles.</title>
        <authorList>
            <person name="Shin N.R."/>
            <person name="Okamura Y."/>
            <person name="Kirsch R."/>
            <person name="Pauchet Y."/>
        </authorList>
    </citation>
    <scope>NUCLEOTIDE SEQUENCE</scope>
    <source>
        <strain evidence="2">MMC_N1</strain>
    </source>
</reference>
<evidence type="ECO:0000259" key="1">
    <source>
        <dbReference type="SMART" id="SM00060"/>
    </source>
</evidence>
<accession>A0ABQ9JFR0</accession>
<protein>
    <recommendedName>
        <fullName evidence="1">Fibronectin type-III domain-containing protein</fullName>
    </recommendedName>
</protein>
<name>A0ABQ9JFR0_9CUCU</name>
<dbReference type="PANTHER" id="PTHR23278:SF4">
    <property type="entry name" value="SIDESTEP, ISOFORM C"/>
    <property type="match status" value="1"/>
</dbReference>
<dbReference type="SMART" id="SM00060">
    <property type="entry name" value="FN3"/>
    <property type="match status" value="1"/>
</dbReference>
<dbReference type="Gene3D" id="2.60.40.10">
    <property type="entry name" value="Immunoglobulins"/>
    <property type="match status" value="1"/>
</dbReference>
<dbReference type="SUPFAM" id="SSF48726">
    <property type="entry name" value="Immunoglobulin"/>
    <property type="match status" value="1"/>
</dbReference>
<comment type="caution">
    <text evidence="2">The sequence shown here is derived from an EMBL/GenBank/DDBJ whole genome shotgun (WGS) entry which is preliminary data.</text>
</comment>